<sequence length="41" mass="4183">MVVIVRPVTGPTPARSGRPRTTVAGAVLGSPLAPTRSGRSR</sequence>
<evidence type="ECO:0000313" key="3">
    <source>
        <dbReference type="Proteomes" id="UP000277671"/>
    </source>
</evidence>
<comment type="caution">
    <text evidence="2">The sequence shown here is derived from an EMBL/GenBank/DDBJ whole genome shotgun (WGS) entry which is preliminary data.</text>
</comment>
<dbReference type="Proteomes" id="UP000277671">
    <property type="component" value="Unassembled WGS sequence"/>
</dbReference>
<name>A0A495JWC5_9ACTN</name>
<keyword evidence="3" id="KW-1185">Reference proteome</keyword>
<evidence type="ECO:0000313" key="2">
    <source>
        <dbReference type="EMBL" id="RKR92564.1"/>
    </source>
</evidence>
<feature type="region of interest" description="Disordered" evidence="1">
    <location>
        <begin position="1"/>
        <end position="41"/>
    </location>
</feature>
<dbReference type="EMBL" id="RBKT01000001">
    <property type="protein sequence ID" value="RKR92564.1"/>
    <property type="molecule type" value="Genomic_DNA"/>
</dbReference>
<reference evidence="2 3" key="1">
    <citation type="submission" date="2018-10" db="EMBL/GenBank/DDBJ databases">
        <title>Sequencing the genomes of 1000 actinobacteria strains.</title>
        <authorList>
            <person name="Klenk H.-P."/>
        </authorList>
    </citation>
    <scope>NUCLEOTIDE SEQUENCE [LARGE SCALE GENOMIC DNA]</scope>
    <source>
        <strain evidence="2 3">DSM 45175</strain>
    </source>
</reference>
<proteinExistence type="predicted"/>
<gene>
    <name evidence="2" type="ORF">BDK92_7005</name>
</gene>
<protein>
    <submittedName>
        <fullName evidence="2">Uncharacterized protein</fullName>
    </submittedName>
</protein>
<accession>A0A495JWC5</accession>
<dbReference type="AlphaFoldDB" id="A0A495JWC5"/>
<evidence type="ECO:0000256" key="1">
    <source>
        <dbReference type="SAM" id="MobiDB-lite"/>
    </source>
</evidence>
<organism evidence="2 3">
    <name type="scientific">Micromonospora pisi</name>
    <dbReference type="NCBI Taxonomy" id="589240"/>
    <lineage>
        <taxon>Bacteria</taxon>
        <taxon>Bacillati</taxon>
        <taxon>Actinomycetota</taxon>
        <taxon>Actinomycetes</taxon>
        <taxon>Micromonosporales</taxon>
        <taxon>Micromonosporaceae</taxon>
        <taxon>Micromonospora</taxon>
    </lineage>
</organism>